<dbReference type="InterPro" id="IPR012337">
    <property type="entry name" value="RNaseH-like_sf"/>
</dbReference>
<dbReference type="PANTHER" id="PTHR42648:SF26">
    <property type="entry name" value="INTEGRASE CATALYTIC DOMAIN-CONTAINING PROTEIN"/>
    <property type="match status" value="1"/>
</dbReference>
<dbReference type="InterPro" id="IPR036397">
    <property type="entry name" value="RNaseH_sf"/>
</dbReference>
<evidence type="ECO:0000259" key="5">
    <source>
        <dbReference type="PROSITE" id="PS50994"/>
    </source>
</evidence>
<keyword evidence="4" id="KW-1133">Transmembrane helix</keyword>
<feature type="region of interest" description="Disordered" evidence="3">
    <location>
        <begin position="69"/>
        <end position="123"/>
    </location>
</feature>
<dbReference type="Pfam" id="PF25597">
    <property type="entry name" value="SH3_retrovirus"/>
    <property type="match status" value="1"/>
</dbReference>
<keyword evidence="2" id="KW-0378">Hydrolase</keyword>
<protein>
    <recommendedName>
        <fullName evidence="5">Integrase catalytic domain-containing protein</fullName>
    </recommendedName>
</protein>
<sequence length="976" mass="105821">MTRSCSPPCRWVSARISATRLQPHAPHHAHLRAGRGLPAPRGAPPQASPGSGGSHRLRRRLLPRCLDSRASRTHASPHGSAAGLPCSWPPGRPDRPLDRPVRSTGPARPGHGPAMPAPKPVRPAPGPGRELLLAVVAAAVVAVGVVATAVAMLVPTSLRLVHLSTPPLRHGPPVTIRGPGSFTPTPCLCRAPLPGLHGAASNHPPGVLRGAPARPGLRRPPGSTPWDPALLTTLQSAPSAGAYGGGGDWFMDTGASAHMDAHPVPSNSGYNYYLVILDDYSHFVWTFPLRRKSDVVSTQFGRPIHALQTDNDKEFDNITIRSLLAARGAVFRLMCPYTSPQNGRAERMLRTLNDCVRTLLFHASMPPRFWPDALATATLLVNIRPCRVCWSYTPHHLLYGAPPAYDDLRIFGCRCYPNTAAIPAHKLAPRSLPRVFLGYPANTKGYRWTLGDTSDDATSARRPSCGRAPKTNRGGPLCAGPAWSLGVSVAPGAPASVARRPVAATSPSAASSSAASSPASPPVAAAPDPMLTCARRSNRSPGRPVRSAGRFNRHCDRPDDRCCIPLRSFAGAHLGSRRLARPTLVRCHAGGVRCAAAQPDLVPRPPRANVITGKWVFKDKLGSDGTLERYKARWVMRGFRQRAGVDFTDTFVPVVKPGTIRTVLHLDASRAWPVHQMDVSNAFLHGHLQEQAYYQQPIGFVDTERPDDLGFRSTRSDASLFVYRTGNDMAYLLLYVDDIILTASTAGLLRQLTDSLRAEFALKDLGPLHYFLSIEVVRRADGFFLHRRKNAHELLERVGMLNCNPAPTPVDTKAKLSASDGSLALDAPFYRSIVGALQYLTLTRPELQYAVQQHTVSRSNAEAEYRAVANAVAECTWLRQLLSELSCPVDKATVVFCDNVSAVYLSANPFIIAPSTSSWTSTSFVSKLPSVAFEFFTYRRLAVCRYHDEGIAVHNFSGVSLQSMCRCRPFDCGGWC</sequence>
<evidence type="ECO:0000256" key="4">
    <source>
        <dbReference type="SAM" id="Phobius"/>
    </source>
</evidence>
<dbReference type="InterPro" id="IPR001584">
    <property type="entry name" value="Integrase_cat-core"/>
</dbReference>
<dbReference type="InterPro" id="IPR013103">
    <property type="entry name" value="RVT_2"/>
</dbReference>
<dbReference type="GO" id="GO:0046872">
    <property type="term" value="F:metal ion binding"/>
    <property type="evidence" value="ECO:0007669"/>
    <property type="project" value="UniProtKB-KW"/>
</dbReference>
<evidence type="ECO:0000313" key="7">
    <source>
        <dbReference type="Proteomes" id="UP001231189"/>
    </source>
</evidence>
<gene>
    <name evidence="6" type="ORF">QYE76_028026</name>
</gene>
<keyword evidence="1" id="KW-0479">Metal-binding</keyword>
<dbReference type="AlphaFoldDB" id="A0AAD8VGR6"/>
<dbReference type="SUPFAM" id="SSF53098">
    <property type="entry name" value="Ribonuclease H-like"/>
    <property type="match status" value="1"/>
</dbReference>
<dbReference type="InterPro" id="IPR057670">
    <property type="entry name" value="SH3_retrovirus"/>
</dbReference>
<organism evidence="6 7">
    <name type="scientific">Lolium multiflorum</name>
    <name type="common">Italian ryegrass</name>
    <name type="synonym">Lolium perenne subsp. multiflorum</name>
    <dbReference type="NCBI Taxonomy" id="4521"/>
    <lineage>
        <taxon>Eukaryota</taxon>
        <taxon>Viridiplantae</taxon>
        <taxon>Streptophyta</taxon>
        <taxon>Embryophyta</taxon>
        <taxon>Tracheophyta</taxon>
        <taxon>Spermatophyta</taxon>
        <taxon>Magnoliopsida</taxon>
        <taxon>Liliopsida</taxon>
        <taxon>Poales</taxon>
        <taxon>Poaceae</taxon>
        <taxon>BOP clade</taxon>
        <taxon>Pooideae</taxon>
        <taxon>Poodae</taxon>
        <taxon>Poeae</taxon>
        <taxon>Poeae Chloroplast Group 2 (Poeae type)</taxon>
        <taxon>Loliodinae</taxon>
        <taxon>Loliinae</taxon>
        <taxon>Lolium</taxon>
    </lineage>
</organism>
<feature type="region of interest" description="Disordered" evidence="3">
    <location>
        <begin position="20"/>
        <end position="57"/>
    </location>
</feature>
<keyword evidence="4" id="KW-0472">Membrane</keyword>
<keyword evidence="4" id="KW-0812">Transmembrane</keyword>
<evidence type="ECO:0000313" key="6">
    <source>
        <dbReference type="EMBL" id="KAK1604353.1"/>
    </source>
</evidence>
<dbReference type="PANTHER" id="PTHR42648">
    <property type="entry name" value="TRANSPOSASE, PUTATIVE-RELATED"/>
    <property type="match status" value="1"/>
</dbReference>
<feature type="compositionally biased region" description="Basic and acidic residues" evidence="3">
    <location>
        <begin position="92"/>
        <end position="101"/>
    </location>
</feature>
<accession>A0AAD8VGR6</accession>
<dbReference type="Pfam" id="PF07727">
    <property type="entry name" value="RVT_2"/>
    <property type="match status" value="2"/>
</dbReference>
<dbReference type="GO" id="GO:0016787">
    <property type="term" value="F:hydrolase activity"/>
    <property type="evidence" value="ECO:0007669"/>
    <property type="project" value="UniProtKB-KW"/>
</dbReference>
<dbReference type="SUPFAM" id="SSF56672">
    <property type="entry name" value="DNA/RNA polymerases"/>
    <property type="match status" value="1"/>
</dbReference>
<feature type="region of interest" description="Disordered" evidence="3">
    <location>
        <begin position="507"/>
        <end position="551"/>
    </location>
</feature>
<evidence type="ECO:0000256" key="1">
    <source>
        <dbReference type="ARBA" id="ARBA00022723"/>
    </source>
</evidence>
<reference evidence="6" key="1">
    <citation type="submission" date="2023-07" db="EMBL/GenBank/DDBJ databases">
        <title>A chromosome-level genome assembly of Lolium multiflorum.</title>
        <authorList>
            <person name="Chen Y."/>
            <person name="Copetti D."/>
            <person name="Kolliker R."/>
            <person name="Studer B."/>
        </authorList>
    </citation>
    <scope>NUCLEOTIDE SEQUENCE</scope>
    <source>
        <strain evidence="6">02402/16</strain>
        <tissue evidence="6">Leaf</tissue>
    </source>
</reference>
<dbReference type="Proteomes" id="UP001231189">
    <property type="component" value="Unassembled WGS sequence"/>
</dbReference>
<proteinExistence type="predicted"/>
<comment type="caution">
    <text evidence="6">The sequence shown here is derived from an EMBL/GenBank/DDBJ whole genome shotgun (WGS) entry which is preliminary data.</text>
</comment>
<dbReference type="Gene3D" id="3.30.420.10">
    <property type="entry name" value="Ribonuclease H-like superfamily/Ribonuclease H"/>
    <property type="match status" value="1"/>
</dbReference>
<dbReference type="InterPro" id="IPR039537">
    <property type="entry name" value="Retrotran_Ty1/copia-like"/>
</dbReference>
<dbReference type="EMBL" id="JAUUTY010000007">
    <property type="protein sequence ID" value="KAK1604353.1"/>
    <property type="molecule type" value="Genomic_DNA"/>
</dbReference>
<evidence type="ECO:0000256" key="3">
    <source>
        <dbReference type="SAM" id="MobiDB-lite"/>
    </source>
</evidence>
<keyword evidence="7" id="KW-1185">Reference proteome</keyword>
<evidence type="ECO:0000256" key="2">
    <source>
        <dbReference type="ARBA" id="ARBA00022801"/>
    </source>
</evidence>
<name>A0AAD8VGR6_LOLMU</name>
<dbReference type="GO" id="GO:0003676">
    <property type="term" value="F:nucleic acid binding"/>
    <property type="evidence" value="ECO:0007669"/>
    <property type="project" value="InterPro"/>
</dbReference>
<feature type="domain" description="Integrase catalytic" evidence="5">
    <location>
        <begin position="234"/>
        <end position="402"/>
    </location>
</feature>
<feature type="region of interest" description="Disordered" evidence="3">
    <location>
        <begin position="450"/>
        <end position="473"/>
    </location>
</feature>
<dbReference type="InterPro" id="IPR043502">
    <property type="entry name" value="DNA/RNA_pol_sf"/>
</dbReference>
<dbReference type="PROSITE" id="PS50994">
    <property type="entry name" value="INTEGRASE"/>
    <property type="match status" value="1"/>
</dbReference>
<dbReference type="GO" id="GO:0015074">
    <property type="term" value="P:DNA integration"/>
    <property type="evidence" value="ECO:0007669"/>
    <property type="project" value="InterPro"/>
</dbReference>
<feature type="compositionally biased region" description="Low complexity" evidence="3">
    <location>
        <begin position="507"/>
        <end position="527"/>
    </location>
</feature>
<feature type="transmembrane region" description="Helical" evidence="4">
    <location>
        <begin position="131"/>
        <end position="154"/>
    </location>
</feature>
<dbReference type="CDD" id="cd09272">
    <property type="entry name" value="RNase_HI_RT_Ty1"/>
    <property type="match status" value="1"/>
</dbReference>